<dbReference type="InterPro" id="IPR020839">
    <property type="entry name" value="SCD"/>
</dbReference>
<keyword evidence="4" id="KW-1185">Reference proteome</keyword>
<evidence type="ECO:0000313" key="4">
    <source>
        <dbReference type="Proteomes" id="UP000509704"/>
    </source>
</evidence>
<feature type="compositionally biased region" description="Polar residues" evidence="1">
    <location>
        <begin position="80"/>
        <end position="93"/>
    </location>
</feature>
<dbReference type="InterPro" id="IPR016024">
    <property type="entry name" value="ARM-type_fold"/>
</dbReference>
<evidence type="ECO:0000313" key="3">
    <source>
        <dbReference type="EMBL" id="QLG73821.1"/>
    </source>
</evidence>
<dbReference type="GO" id="GO:0005634">
    <property type="term" value="C:nucleus"/>
    <property type="evidence" value="ECO:0007669"/>
    <property type="project" value="TreeGrafter"/>
</dbReference>
<protein>
    <recommendedName>
        <fullName evidence="2">SCD domain-containing protein</fullName>
    </recommendedName>
</protein>
<feature type="domain" description="SCD" evidence="2">
    <location>
        <begin position="342"/>
        <end position="431"/>
    </location>
</feature>
<sequence>MSQVRRSSRIHSRSIEERDTEEGRVGEVQTDGETTVQGILSDESDNEANDDDSEYEEPSQRKKRKINSKSGDRAVKKAKNSANERSNRMNVKANSRKDKEELERISKDFEATELFEILATSEDYSVDELLRDWLGTYIENRDQFLQEFINLLLCCTGAIARVENHDVHSNESSNETIGEVQLMFQRQHIHEFHLLISKKNKKRSKYQPLYENFVEFMSRLMESANELQLLYCESTEVDGLISTSPLVLDLLTWLSALSVCKLRALRYVSTLTLYLFQDFLTEHVVDLERNYLSKLSKQLAVEQRKKRSNTKTIEKLESAIEEVQSSKMVTQNIIDNIIKVCFVHRFKDVDDTLRCMSMIHLSTWIRNYPEYFLKVTFLKYFGWLLSDSSAEVRMHVLRVLPQIITRDHNKAVDNSAIRQFFERFKERLLEIASKDENLEVRMNAVNVLIEVVTLGYLEEHENLQITSLIFDDNQIKVTSYSKHSRLLGSLAKFFSQVVIERCEEFTKNHDIIDETIYGIRAASAIKIGILASLLNQSLLINFQKEEGLDSEAKIAALYQASEFLYPYFSSLLQDLCQLLSYDGEYDHPDLLDNSENIHENDESYLKLLLPNDSNNIILYVTTLNGLCCGGVNMKNQPKLKVAKIILPQLDILFSQLPLHSSNVLSSVMRIFNLFTFEDWIQSGHEKSIVHIAKRIVRAFIETRLSSKPTDTKFKAFSETIQVIHSMNLIELDELWLNQITHLKIQLSKYLDEYMALPRGATNVNERIDTLYTMFINKLGLLGKTYPIEFDNALLSKLLIDHISKIPDQINQYEQDIIELINFKLLTLLITCQLQKWTDIFEKATSTESIPHVPLPVLQSIAKILSVMNSTLLELHGKAEMSSSRFLLTWQLVNSFIDNVVALNVIELRLPEVARSWTRAFKEIFPPYLPSETQFVISQVFLYLESLFAKEINVPLDRFAEEEVYFNDIKEDVFGDESERQLLVFLLKLKGLSRLGLLGDEEYSRIKLNKGKLGPLYESIVDDTFFQEGKKTERQLKNHLQPAQKLLSINEESAAEEMYSDVDMLQNDPIVDSEI</sequence>
<dbReference type="Pfam" id="PF08514">
    <property type="entry name" value="STAG"/>
    <property type="match status" value="1"/>
</dbReference>
<feature type="compositionally biased region" description="Acidic residues" evidence="1">
    <location>
        <begin position="42"/>
        <end position="57"/>
    </location>
</feature>
<dbReference type="Gene3D" id="1.25.10.10">
    <property type="entry name" value="Leucine-rich Repeat Variant"/>
    <property type="match status" value="1"/>
</dbReference>
<dbReference type="InterPro" id="IPR048610">
    <property type="entry name" value="SCC3_C"/>
</dbReference>
<feature type="compositionally biased region" description="Basic residues" evidence="1">
    <location>
        <begin position="1"/>
        <end position="12"/>
    </location>
</feature>
<dbReference type="PANTHER" id="PTHR11199">
    <property type="entry name" value="STROMAL ANTIGEN"/>
    <property type="match status" value="1"/>
</dbReference>
<gene>
    <name evidence="3" type="ORF">HG535_0F03320</name>
</gene>
<dbReference type="InterPro" id="IPR013721">
    <property type="entry name" value="STAG"/>
</dbReference>
<dbReference type="SUPFAM" id="SSF48371">
    <property type="entry name" value="ARM repeat"/>
    <property type="match status" value="1"/>
</dbReference>
<name>A0A7H9B553_ZYGMR</name>
<reference evidence="3 4" key="1">
    <citation type="submission" date="2020-07" db="EMBL/GenBank/DDBJ databases">
        <title>The yeast mating-type switching endonuclease HO is a domesticated member of an unorthodox homing genetic element family.</title>
        <authorList>
            <person name="Coughlan A.Y."/>
            <person name="Lombardi L."/>
            <person name="Braun-Galleani S."/>
            <person name="Martos A.R."/>
            <person name="Galeote V."/>
            <person name="Bigey F."/>
            <person name="Dequin S."/>
            <person name="Byrne K.P."/>
            <person name="Wolfe K.H."/>
        </authorList>
    </citation>
    <scope>NUCLEOTIDE SEQUENCE [LARGE SCALE GENOMIC DNA]</scope>
    <source>
        <strain evidence="3 4">NRRL Y-6702</strain>
    </source>
</reference>
<dbReference type="InterPro" id="IPR011989">
    <property type="entry name" value="ARM-like"/>
</dbReference>
<dbReference type="GeneID" id="59237580"/>
<dbReference type="GO" id="GO:0003682">
    <property type="term" value="F:chromatin binding"/>
    <property type="evidence" value="ECO:0007669"/>
    <property type="project" value="TreeGrafter"/>
</dbReference>
<evidence type="ECO:0000256" key="1">
    <source>
        <dbReference type="SAM" id="MobiDB-lite"/>
    </source>
</evidence>
<dbReference type="EMBL" id="CP058609">
    <property type="protein sequence ID" value="QLG73821.1"/>
    <property type="molecule type" value="Genomic_DNA"/>
</dbReference>
<dbReference type="RefSeq" id="XP_037145547.1">
    <property type="nucleotide sequence ID" value="XM_037289652.1"/>
</dbReference>
<dbReference type="KEGG" id="zmk:HG535_0F03320"/>
<dbReference type="GO" id="GO:0007062">
    <property type="term" value="P:sister chromatid cohesion"/>
    <property type="evidence" value="ECO:0007669"/>
    <property type="project" value="UniProtKB-ARBA"/>
</dbReference>
<dbReference type="OrthoDB" id="498590at2759"/>
<organism evidence="3 4">
    <name type="scientific">Zygotorulaspora mrakii</name>
    <name type="common">Zygosaccharomyces mrakii</name>
    <dbReference type="NCBI Taxonomy" id="42260"/>
    <lineage>
        <taxon>Eukaryota</taxon>
        <taxon>Fungi</taxon>
        <taxon>Dikarya</taxon>
        <taxon>Ascomycota</taxon>
        <taxon>Saccharomycotina</taxon>
        <taxon>Saccharomycetes</taxon>
        <taxon>Saccharomycetales</taxon>
        <taxon>Saccharomycetaceae</taxon>
        <taxon>Zygotorulaspora</taxon>
    </lineage>
</organism>
<dbReference type="AlphaFoldDB" id="A0A7H9B553"/>
<feature type="region of interest" description="Disordered" evidence="1">
    <location>
        <begin position="1"/>
        <end position="101"/>
    </location>
</feature>
<dbReference type="Proteomes" id="UP000509704">
    <property type="component" value="Chromosome 6"/>
</dbReference>
<dbReference type="GO" id="GO:0008278">
    <property type="term" value="C:cohesin complex"/>
    <property type="evidence" value="ECO:0007669"/>
    <property type="project" value="TreeGrafter"/>
</dbReference>
<dbReference type="GO" id="GO:0000785">
    <property type="term" value="C:chromatin"/>
    <property type="evidence" value="ECO:0007669"/>
    <property type="project" value="TreeGrafter"/>
</dbReference>
<evidence type="ECO:0000259" key="2">
    <source>
        <dbReference type="PROSITE" id="PS51425"/>
    </source>
</evidence>
<proteinExistence type="predicted"/>
<dbReference type="PANTHER" id="PTHR11199:SF0">
    <property type="entry name" value="LD34181P-RELATED"/>
    <property type="match status" value="1"/>
</dbReference>
<feature type="compositionally biased region" description="Basic and acidic residues" evidence="1">
    <location>
        <begin position="13"/>
        <end position="25"/>
    </location>
</feature>
<accession>A0A7H9B553</accession>
<dbReference type="Pfam" id="PF21581">
    <property type="entry name" value="SCD"/>
    <property type="match status" value="1"/>
</dbReference>
<dbReference type="PROSITE" id="PS51425">
    <property type="entry name" value="SCD"/>
    <property type="match status" value="1"/>
</dbReference>
<dbReference type="InterPro" id="IPR039662">
    <property type="entry name" value="Cohesin_Scc3/SA"/>
</dbReference>
<dbReference type="Pfam" id="PF21767">
    <property type="entry name" value="SCC3_C"/>
    <property type="match status" value="1"/>
</dbReference>